<sequence>MTRRTKYEIWVAILEVCLNSPKHQSGILRELSLKTNHAKQEIEYLLHRNLLNEILNKDDKWSSYQTSLKGKKALNHFYRLITNFFKP</sequence>
<organism evidence="1 2">
    <name type="scientific">Promethearchaeum syntrophicum</name>
    <dbReference type="NCBI Taxonomy" id="2594042"/>
    <lineage>
        <taxon>Archaea</taxon>
        <taxon>Promethearchaeati</taxon>
        <taxon>Promethearchaeota</taxon>
        <taxon>Promethearchaeia</taxon>
        <taxon>Promethearchaeales</taxon>
        <taxon>Promethearchaeaceae</taxon>
        <taxon>Promethearchaeum</taxon>
    </lineage>
</organism>
<evidence type="ECO:0000313" key="2">
    <source>
        <dbReference type="Proteomes" id="UP000321408"/>
    </source>
</evidence>
<accession>A0AC61ZTY1</accession>
<proteinExistence type="predicted"/>
<reference evidence="1 2" key="2">
    <citation type="journal article" date="2024" name="Int. J. Syst. Evol. Microbiol.">
        <title>Promethearchaeum syntrophicum gen. nov., sp. nov., an anaerobic, obligately syntrophic archaeon, the first isolate of the lineage 'Asgard' archaea, and proposal of the new archaeal phylum Promethearchaeota phyl. nov. and kingdom Promethearchaeati regn. nov.</title>
        <authorList>
            <person name="Imachi H."/>
            <person name="Nobu M.K."/>
            <person name="Kato S."/>
            <person name="Takaki Y."/>
            <person name="Miyazaki M."/>
            <person name="Miyata M."/>
            <person name="Ogawara M."/>
            <person name="Saito Y."/>
            <person name="Sakai S."/>
            <person name="Tahara Y.O."/>
            <person name="Takano Y."/>
            <person name="Tasumi E."/>
            <person name="Uematsu K."/>
            <person name="Yoshimura T."/>
            <person name="Itoh T."/>
            <person name="Ohkuma M."/>
            <person name="Takai K."/>
        </authorList>
    </citation>
    <scope>NUCLEOTIDE SEQUENCE [LARGE SCALE GENOMIC DNA]</scope>
    <source>
        <strain evidence="1 2">MK-D1</strain>
    </source>
</reference>
<dbReference type="Proteomes" id="UP000321408">
    <property type="component" value="Chromosome"/>
</dbReference>
<protein>
    <submittedName>
        <fullName evidence="1">Winged helix-turn-helix domain-containing protein</fullName>
    </submittedName>
</protein>
<reference evidence="1 2" key="1">
    <citation type="journal article" date="2020" name="Nature">
        <title>Isolation of an archaeon at the prokaryote-eukaryote interface.</title>
        <authorList>
            <person name="Imachi H."/>
            <person name="Nobu M.K."/>
            <person name="Nakahara N."/>
            <person name="Morono Y."/>
            <person name="Ogawara M."/>
            <person name="Takaki Y."/>
            <person name="Takano Y."/>
            <person name="Uematsu K."/>
            <person name="Ikuta T."/>
            <person name="Ito M."/>
            <person name="Matsui Y."/>
            <person name="Miyazaki M."/>
            <person name="Murata K."/>
            <person name="Saito Y."/>
            <person name="Sakai S."/>
            <person name="Song C."/>
            <person name="Tasumi E."/>
            <person name="Yamanaka Y."/>
            <person name="Yamaguchi T."/>
            <person name="Kamagata Y."/>
            <person name="Tamaki H."/>
            <person name="Takai K."/>
        </authorList>
    </citation>
    <scope>NUCLEOTIDE SEQUENCE [LARGE SCALE GENOMIC DNA]</scope>
    <source>
        <strain evidence="1 2">MK-D1</strain>
    </source>
</reference>
<name>A0AC61ZTY1_9ARCH</name>
<dbReference type="EMBL" id="CP042905">
    <property type="protein sequence ID" value="XDF89261.1"/>
    <property type="molecule type" value="Genomic_DNA"/>
</dbReference>
<evidence type="ECO:0000313" key="1">
    <source>
        <dbReference type="EMBL" id="XDF89261.1"/>
    </source>
</evidence>
<gene>
    <name evidence="1" type="ORF">DSAG12_04130</name>
</gene>
<keyword evidence="2" id="KW-1185">Reference proteome</keyword>